<dbReference type="InterPro" id="IPR029347">
    <property type="entry name" value="Raptor_N"/>
</dbReference>
<evidence type="ECO:0000256" key="1">
    <source>
        <dbReference type="ARBA" id="ARBA00022574"/>
    </source>
</evidence>
<evidence type="ECO:0000256" key="2">
    <source>
        <dbReference type="ARBA" id="ARBA00022737"/>
    </source>
</evidence>
<dbReference type="GO" id="GO:0009267">
    <property type="term" value="P:cellular response to starvation"/>
    <property type="evidence" value="ECO:0007669"/>
    <property type="project" value="TreeGrafter"/>
</dbReference>
<dbReference type="GO" id="GO:0071230">
    <property type="term" value="P:cellular response to amino acid stimulus"/>
    <property type="evidence" value="ECO:0007669"/>
    <property type="project" value="TreeGrafter"/>
</dbReference>
<dbReference type="Pfam" id="PF14538">
    <property type="entry name" value="Raptor_N"/>
    <property type="match status" value="1"/>
</dbReference>
<keyword evidence="2" id="KW-0677">Repeat</keyword>
<dbReference type="FunFam" id="1.25.10.10:FF:000276">
    <property type="entry name" value="Regulatory-associated protein of mTOR isoform 1"/>
    <property type="match status" value="1"/>
</dbReference>
<comment type="caution">
    <text evidence="6">The sequence shown here is derived from an EMBL/GenBank/DDBJ whole genome shotgun (WGS) entry which is preliminary data.</text>
</comment>
<dbReference type="Pfam" id="PF00400">
    <property type="entry name" value="WD40"/>
    <property type="match status" value="1"/>
</dbReference>
<feature type="domain" description="Raptor N-terminal CASPase-like" evidence="5">
    <location>
        <begin position="57"/>
        <end position="210"/>
    </location>
</feature>
<dbReference type="GO" id="GO:0005737">
    <property type="term" value="C:cytoplasm"/>
    <property type="evidence" value="ECO:0007669"/>
    <property type="project" value="TreeGrafter"/>
</dbReference>
<dbReference type="GO" id="GO:0010506">
    <property type="term" value="P:regulation of autophagy"/>
    <property type="evidence" value="ECO:0007669"/>
    <property type="project" value="TreeGrafter"/>
</dbReference>
<dbReference type="InterPro" id="IPR004083">
    <property type="entry name" value="Raptor"/>
</dbReference>
<dbReference type="GO" id="GO:0031931">
    <property type="term" value="C:TORC1 complex"/>
    <property type="evidence" value="ECO:0007669"/>
    <property type="project" value="InterPro"/>
</dbReference>
<gene>
    <name evidence="6" type="ORF">AFUS01_LOCUS23611</name>
</gene>
<keyword evidence="1 3" id="KW-0853">WD repeat</keyword>
<feature type="compositionally biased region" description="Polar residues" evidence="4">
    <location>
        <begin position="851"/>
        <end position="861"/>
    </location>
</feature>
<sequence>MAALDRVMELNFKSEDEEQLLSEKYDWSLPRAFTEKRHTEKIEGTETSPQTWRMKERMKTVSVALVMCLNVGVDPPGIVKTQPCARLECWIDPLSLSPQKALETIGGTLQKQYERWQPRARYKQSLDPTVDEVKKLCSSLRRNAKDERVLYHYNGHGVPQPTTNGEIWVFNRNYTQYIPLSVYDLQTWMGSPSIYVYDCSNAGLIIKSFHQFAEQHEKEYEEMLAKSSALSACPAPNFNGCIQLGACGETQILPMNSDLPADLFTACLTTPIRIALRWFVLHNKDKLVPNITLDMMDKIPGQLNDRRTMLGELNWIFTAITDTIAWNTLPRHLFQKLFRQDLLVASLFRNFLLAERIMRTYDCTPISSPKLPPTAQHPMWAAWDLALDMCLSQLPAVLEEIASTSQQPNNVGTNGNSGSSNGVSADAVLTNHIPSPFFEEQLTAFQVWLAFGSENRQPPEQLPIVLQVLLSQVHRVRALELLGRFLDLGWWAVNLALSVGIFPYVLKLLQSSARELRPLLVFIWAKILAVDHSCQSDLVRDSSHKYFISMVGDNSLPYEHRTMAVFVLTNIVRNYRPGQQAALAANCISTCLEALDESDTELRRWVCICLGLTWADFSAARWCGVRDSANEKIYSLLDDPNPEVRAAAVFALGTFINSGSERTEHSNAIDHSVAMTIVTKLCGDECSPLVRQEIVVALHNFVLVSENFFVLLEQHNIANQEAQVSSSPVGGGMGMRRISSQVRMKILSHASQLATVTGAESHAAASDSMRRVASSSSLSSLFLTGPMASTAAVAVGGIYGKVWSAMSAYEKDPYPGVALLARTVMEYIRQKARESMSAGIKNLANLSISSTSGRTSVGSNHNSSLSQSPDPNSSLNNGGSGDSIKPKDIIPLIGTKYIEWCWDRFARPSIPGQSNGMEFPSHDVTNAVDTQDPTHHTREWRYVRNSAIRRECFKRLKSFPGKVEEQFFSSKNIHSHGSSPGSAASSPSFSFSSHSSPSLVKLHEYEKLLISSEISMVSLYEMGESQKLVNKWENSNDARITSIEWVNSHDDSLVMVGADDGTVRIWNPDGEKPKQVTSWSALADVGHLNKSSKTFGLIVKWDAEAERVIASGDAKIVRVWDVKTEFKKGDWPTGYDCPVTSIDINRCEPHLAVLGLEEGVVRLIDFRLPPAESGIVTWREFGESWVVAAGLRHDRSVVAGSANGKIRFFDLRSRSATKTVDTSMDITALAIHPNLPYFASGCLHHSVNVYGFSGQSAFLSNGIREGLFVSGRMGAVSSLHFHTYKPFLASADSYSVNVYKTKLATL</sequence>
<dbReference type="PROSITE" id="PS50082">
    <property type="entry name" value="WD_REPEATS_2"/>
    <property type="match status" value="1"/>
</dbReference>
<protein>
    <recommendedName>
        <fullName evidence="5">Raptor N-terminal CASPase-like domain-containing protein</fullName>
    </recommendedName>
</protein>
<evidence type="ECO:0000256" key="4">
    <source>
        <dbReference type="SAM" id="MobiDB-lite"/>
    </source>
</evidence>
<evidence type="ECO:0000256" key="3">
    <source>
        <dbReference type="PROSITE-ProRule" id="PRU00221"/>
    </source>
</evidence>
<dbReference type="GO" id="GO:0038202">
    <property type="term" value="P:TORC1 signaling"/>
    <property type="evidence" value="ECO:0007669"/>
    <property type="project" value="TreeGrafter"/>
</dbReference>
<name>A0A8J2K9Y6_9HEXA</name>
<organism evidence="6 7">
    <name type="scientific">Allacma fusca</name>
    <dbReference type="NCBI Taxonomy" id="39272"/>
    <lineage>
        <taxon>Eukaryota</taxon>
        <taxon>Metazoa</taxon>
        <taxon>Ecdysozoa</taxon>
        <taxon>Arthropoda</taxon>
        <taxon>Hexapoda</taxon>
        <taxon>Collembola</taxon>
        <taxon>Symphypleona</taxon>
        <taxon>Sminthuridae</taxon>
        <taxon>Allacma</taxon>
    </lineage>
</organism>
<keyword evidence="7" id="KW-1185">Reference proteome</keyword>
<evidence type="ECO:0000259" key="5">
    <source>
        <dbReference type="SMART" id="SM01302"/>
    </source>
</evidence>
<dbReference type="PANTHER" id="PTHR12848:SF16">
    <property type="entry name" value="REGULATORY-ASSOCIATED PROTEIN OF MTOR"/>
    <property type="match status" value="1"/>
</dbReference>
<dbReference type="SMART" id="SM00320">
    <property type="entry name" value="WD40"/>
    <property type="match status" value="6"/>
</dbReference>
<feature type="repeat" description="WD" evidence="3">
    <location>
        <begin position="1033"/>
        <end position="1067"/>
    </location>
</feature>
<dbReference type="SMART" id="SM01302">
    <property type="entry name" value="Raptor_N"/>
    <property type="match status" value="1"/>
</dbReference>
<evidence type="ECO:0000313" key="7">
    <source>
        <dbReference type="Proteomes" id="UP000708208"/>
    </source>
</evidence>
<dbReference type="OrthoDB" id="10262360at2759"/>
<dbReference type="PANTHER" id="PTHR12848">
    <property type="entry name" value="REGULATORY-ASSOCIATED PROTEIN OF MTOR"/>
    <property type="match status" value="1"/>
</dbReference>
<feature type="region of interest" description="Disordered" evidence="4">
    <location>
        <begin position="851"/>
        <end position="887"/>
    </location>
</feature>
<dbReference type="Proteomes" id="UP000708208">
    <property type="component" value="Unassembled WGS sequence"/>
</dbReference>
<dbReference type="InterPro" id="IPR001680">
    <property type="entry name" value="WD40_rpt"/>
</dbReference>
<reference evidence="6" key="1">
    <citation type="submission" date="2021-06" db="EMBL/GenBank/DDBJ databases">
        <authorList>
            <person name="Hodson N. C."/>
            <person name="Mongue J. A."/>
            <person name="Jaron S. K."/>
        </authorList>
    </citation>
    <scope>NUCLEOTIDE SEQUENCE</scope>
</reference>
<evidence type="ECO:0000313" key="6">
    <source>
        <dbReference type="EMBL" id="CAG7784958.1"/>
    </source>
</evidence>
<dbReference type="GO" id="GO:0030307">
    <property type="term" value="P:positive regulation of cell growth"/>
    <property type="evidence" value="ECO:0007669"/>
    <property type="project" value="TreeGrafter"/>
</dbReference>
<accession>A0A8J2K9Y6</accession>
<dbReference type="EMBL" id="CAJVCH010286284">
    <property type="protein sequence ID" value="CAG7784958.1"/>
    <property type="molecule type" value="Genomic_DNA"/>
</dbReference>
<dbReference type="GO" id="GO:0030674">
    <property type="term" value="F:protein-macromolecule adaptor activity"/>
    <property type="evidence" value="ECO:0007669"/>
    <property type="project" value="TreeGrafter"/>
</dbReference>
<feature type="compositionally biased region" description="Low complexity" evidence="4">
    <location>
        <begin position="862"/>
        <end position="877"/>
    </location>
</feature>
<proteinExistence type="predicted"/>
<dbReference type="Pfam" id="PF13646">
    <property type="entry name" value="HEAT_2"/>
    <property type="match status" value="1"/>
</dbReference>